<protein>
    <submittedName>
        <fullName evidence="1">Uncharacterized protein</fullName>
    </submittedName>
</protein>
<reference evidence="1 2" key="1">
    <citation type="journal article" date="2012" name="Genome Biol.">
        <title>Genome and low-iron response of an oceanic diatom adapted to chronic iron limitation.</title>
        <authorList>
            <person name="Lommer M."/>
            <person name="Specht M."/>
            <person name="Roy A.S."/>
            <person name="Kraemer L."/>
            <person name="Andreson R."/>
            <person name="Gutowska M.A."/>
            <person name="Wolf J."/>
            <person name="Bergner S.V."/>
            <person name="Schilhabel M.B."/>
            <person name="Klostermeier U.C."/>
            <person name="Beiko R.G."/>
            <person name="Rosenstiel P."/>
            <person name="Hippler M."/>
            <person name="Laroche J."/>
        </authorList>
    </citation>
    <scope>NUCLEOTIDE SEQUENCE [LARGE SCALE GENOMIC DNA]</scope>
    <source>
        <strain evidence="1 2">CCMP1005</strain>
    </source>
</reference>
<dbReference type="Proteomes" id="UP000266841">
    <property type="component" value="Unassembled WGS sequence"/>
</dbReference>
<sequence>MDPVPEPVADFTALEERAFSCAYTALMNKLPSYNAHAAMPSEWCEWEGGWAGVEMHKRERPNVNRMYVRTTAPPAPYGIVPLVSVRWKPLEAETTPTPHEYFRRQLWLCFTKDSLAAGRSHAAAAFTSTLTFP</sequence>
<evidence type="ECO:0000313" key="2">
    <source>
        <dbReference type="Proteomes" id="UP000266841"/>
    </source>
</evidence>
<evidence type="ECO:0000313" key="1">
    <source>
        <dbReference type="EMBL" id="EJK49971.1"/>
    </source>
</evidence>
<name>K0RLZ3_THAOC</name>
<gene>
    <name evidence="1" type="ORF">THAOC_31101</name>
</gene>
<organism evidence="1 2">
    <name type="scientific">Thalassiosira oceanica</name>
    <name type="common">Marine diatom</name>
    <dbReference type="NCBI Taxonomy" id="159749"/>
    <lineage>
        <taxon>Eukaryota</taxon>
        <taxon>Sar</taxon>
        <taxon>Stramenopiles</taxon>
        <taxon>Ochrophyta</taxon>
        <taxon>Bacillariophyta</taxon>
        <taxon>Coscinodiscophyceae</taxon>
        <taxon>Thalassiosirophycidae</taxon>
        <taxon>Thalassiosirales</taxon>
        <taxon>Thalassiosiraceae</taxon>
        <taxon>Thalassiosira</taxon>
    </lineage>
</organism>
<dbReference type="AlphaFoldDB" id="K0RLZ3"/>
<accession>K0RLZ3</accession>
<dbReference type="EMBL" id="AGNL01044299">
    <property type="protein sequence ID" value="EJK49971.1"/>
    <property type="molecule type" value="Genomic_DNA"/>
</dbReference>
<keyword evidence="2" id="KW-1185">Reference proteome</keyword>
<comment type="caution">
    <text evidence="1">The sequence shown here is derived from an EMBL/GenBank/DDBJ whole genome shotgun (WGS) entry which is preliminary data.</text>
</comment>
<proteinExistence type="predicted"/>